<dbReference type="RefSeq" id="WP_279254040.1">
    <property type="nucleotide sequence ID" value="NZ_SHNP01000007.1"/>
</dbReference>
<proteinExistence type="predicted"/>
<comment type="caution">
    <text evidence="1">The sequence shown here is derived from an EMBL/GenBank/DDBJ whole genome shotgun (WGS) entry which is preliminary data.</text>
</comment>
<reference evidence="1" key="1">
    <citation type="submission" date="2019-02" db="EMBL/GenBank/DDBJ databases">
        <authorList>
            <person name="Li S.-H."/>
        </authorList>
    </citation>
    <scope>NUCLEOTIDE SEQUENCE</scope>
    <source>
        <strain evidence="1">IMCC8485</strain>
    </source>
</reference>
<dbReference type="Proteomes" id="UP001143307">
    <property type="component" value="Unassembled WGS sequence"/>
</dbReference>
<organism evidence="1 2">
    <name type="scientific">Candidatus Seongchinamella marina</name>
    <dbReference type="NCBI Taxonomy" id="2518990"/>
    <lineage>
        <taxon>Bacteria</taxon>
        <taxon>Pseudomonadati</taxon>
        <taxon>Pseudomonadota</taxon>
        <taxon>Gammaproteobacteria</taxon>
        <taxon>Cellvibrionales</taxon>
        <taxon>Halieaceae</taxon>
        <taxon>Seongchinamella</taxon>
    </lineage>
</organism>
<keyword evidence="2" id="KW-1185">Reference proteome</keyword>
<name>A0ABT3SZG5_9GAMM</name>
<gene>
    <name evidence="1" type="ORF">EYC87_17610</name>
</gene>
<evidence type="ECO:0000313" key="2">
    <source>
        <dbReference type="Proteomes" id="UP001143307"/>
    </source>
</evidence>
<protein>
    <submittedName>
        <fullName evidence="1">Uncharacterized protein</fullName>
    </submittedName>
</protein>
<sequence length="67" mass="7509">MIELEKDDNIHVATMNNNENMISPEWQDRMLEILDIVESDCSAGAAMDSATEIQTWTSDCCCLSPTQ</sequence>
<dbReference type="EMBL" id="SHNP01000007">
    <property type="protein sequence ID" value="MCX2975401.1"/>
    <property type="molecule type" value="Genomic_DNA"/>
</dbReference>
<evidence type="ECO:0000313" key="1">
    <source>
        <dbReference type="EMBL" id="MCX2975401.1"/>
    </source>
</evidence>
<accession>A0ABT3SZG5</accession>